<dbReference type="WBParaSite" id="PS1159_v2.g2593.t1">
    <property type="protein sequence ID" value="PS1159_v2.g2593.t1"/>
    <property type="gene ID" value="PS1159_v2.g2593"/>
</dbReference>
<evidence type="ECO:0000313" key="1">
    <source>
        <dbReference type="Proteomes" id="UP000887580"/>
    </source>
</evidence>
<evidence type="ECO:0000313" key="2">
    <source>
        <dbReference type="WBParaSite" id="PS1159_v2.g2593.t1"/>
    </source>
</evidence>
<protein>
    <submittedName>
        <fullName evidence="2">Uncharacterized protein</fullName>
    </submittedName>
</protein>
<proteinExistence type="predicted"/>
<dbReference type="Proteomes" id="UP000887580">
    <property type="component" value="Unplaced"/>
</dbReference>
<name>A0AC35G7Y8_9BILA</name>
<sequence>MRMRGGGGGDIHVTQAPCSFIAGNVPLSVGAGINFLDNTFGAKAPRGNRQACAAGAQNYYALAVTSVLHQAIPLEAIGTLNLANCPNFAVPAGSAGLIPVGGGTGFPYGNQIDPITLDAKPVTDPSYPQISRVGCNGCPAPSC</sequence>
<accession>A0AC35G7Y8</accession>
<organism evidence="1 2">
    <name type="scientific">Panagrolaimus sp. PS1159</name>
    <dbReference type="NCBI Taxonomy" id="55785"/>
    <lineage>
        <taxon>Eukaryota</taxon>
        <taxon>Metazoa</taxon>
        <taxon>Ecdysozoa</taxon>
        <taxon>Nematoda</taxon>
        <taxon>Chromadorea</taxon>
        <taxon>Rhabditida</taxon>
        <taxon>Tylenchina</taxon>
        <taxon>Panagrolaimomorpha</taxon>
        <taxon>Panagrolaimoidea</taxon>
        <taxon>Panagrolaimidae</taxon>
        <taxon>Panagrolaimus</taxon>
    </lineage>
</organism>
<reference evidence="2" key="1">
    <citation type="submission" date="2022-11" db="UniProtKB">
        <authorList>
            <consortium name="WormBaseParasite"/>
        </authorList>
    </citation>
    <scope>IDENTIFICATION</scope>
</reference>